<dbReference type="EMBL" id="HACA01020679">
    <property type="protein sequence ID" value="CDW38040.1"/>
    <property type="molecule type" value="Transcribed_RNA"/>
</dbReference>
<name>A0A0K2UJ17_LEPSM</name>
<sequence length="57" mass="6522">MTDPKLFLYVSVNFLNLSCGMLDHFSLAKASIWVRLVSFLAITVVFKSSHKFSIELR</sequence>
<organism evidence="1">
    <name type="scientific">Lepeophtheirus salmonis</name>
    <name type="common">Salmon louse</name>
    <name type="synonym">Caligus salmonis</name>
    <dbReference type="NCBI Taxonomy" id="72036"/>
    <lineage>
        <taxon>Eukaryota</taxon>
        <taxon>Metazoa</taxon>
        <taxon>Ecdysozoa</taxon>
        <taxon>Arthropoda</taxon>
        <taxon>Crustacea</taxon>
        <taxon>Multicrustacea</taxon>
        <taxon>Hexanauplia</taxon>
        <taxon>Copepoda</taxon>
        <taxon>Siphonostomatoida</taxon>
        <taxon>Caligidae</taxon>
        <taxon>Lepeophtheirus</taxon>
    </lineage>
</organism>
<accession>A0A0K2UJ17</accession>
<proteinExistence type="predicted"/>
<evidence type="ECO:0000313" key="1">
    <source>
        <dbReference type="EMBL" id="CDW38040.1"/>
    </source>
</evidence>
<protein>
    <submittedName>
        <fullName evidence="1">Uncharacterized protein</fullName>
    </submittedName>
</protein>
<reference evidence="1" key="1">
    <citation type="submission" date="2014-05" db="EMBL/GenBank/DDBJ databases">
        <authorList>
            <person name="Chronopoulou M."/>
        </authorList>
    </citation>
    <scope>NUCLEOTIDE SEQUENCE</scope>
    <source>
        <tissue evidence="1">Whole organism</tissue>
    </source>
</reference>
<dbReference type="AlphaFoldDB" id="A0A0K2UJ17"/>